<feature type="transmembrane region" description="Helical" evidence="5">
    <location>
        <begin position="278"/>
        <end position="299"/>
    </location>
</feature>
<dbReference type="HOGENOM" id="CLU_001265_33_5_1"/>
<comment type="subcellular location">
    <subcellularLocation>
        <location evidence="1">Membrane</location>
        <topology evidence="1">Multi-pass membrane protein</topology>
    </subcellularLocation>
</comment>
<feature type="transmembrane region" description="Helical" evidence="5">
    <location>
        <begin position="20"/>
        <end position="38"/>
    </location>
</feature>
<feature type="transmembrane region" description="Helical" evidence="5">
    <location>
        <begin position="132"/>
        <end position="153"/>
    </location>
</feature>
<evidence type="ECO:0000256" key="2">
    <source>
        <dbReference type="ARBA" id="ARBA00022692"/>
    </source>
</evidence>
<organism evidence="7">
    <name type="scientific">Capitella teleta</name>
    <name type="common">Polychaete worm</name>
    <dbReference type="NCBI Taxonomy" id="283909"/>
    <lineage>
        <taxon>Eukaryota</taxon>
        <taxon>Metazoa</taxon>
        <taxon>Spiralia</taxon>
        <taxon>Lophotrochozoa</taxon>
        <taxon>Annelida</taxon>
        <taxon>Polychaeta</taxon>
        <taxon>Sedentaria</taxon>
        <taxon>Scolecida</taxon>
        <taxon>Capitellidae</taxon>
        <taxon>Capitella</taxon>
    </lineage>
</organism>
<keyword evidence="3 5" id="KW-1133">Transmembrane helix</keyword>
<dbReference type="GO" id="GO:0022857">
    <property type="term" value="F:transmembrane transporter activity"/>
    <property type="evidence" value="ECO:0007669"/>
    <property type="project" value="InterPro"/>
</dbReference>
<evidence type="ECO:0000256" key="3">
    <source>
        <dbReference type="ARBA" id="ARBA00022989"/>
    </source>
</evidence>
<feature type="transmembrane region" description="Helical" evidence="5">
    <location>
        <begin position="305"/>
        <end position="328"/>
    </location>
</feature>
<dbReference type="PROSITE" id="PS51257">
    <property type="entry name" value="PROKAR_LIPOPROTEIN"/>
    <property type="match status" value="1"/>
</dbReference>
<reference evidence="9" key="1">
    <citation type="submission" date="2012-12" db="EMBL/GenBank/DDBJ databases">
        <authorList>
            <person name="Hellsten U."/>
            <person name="Grimwood J."/>
            <person name="Chapman J.A."/>
            <person name="Shapiro H."/>
            <person name="Aerts A."/>
            <person name="Otillar R.P."/>
            <person name="Terry A.Y."/>
            <person name="Boore J.L."/>
            <person name="Simakov O."/>
            <person name="Marletaz F."/>
            <person name="Cho S.-J."/>
            <person name="Edsinger-Gonzales E."/>
            <person name="Havlak P."/>
            <person name="Kuo D.-H."/>
            <person name="Larsson T."/>
            <person name="Lv J."/>
            <person name="Arendt D."/>
            <person name="Savage R."/>
            <person name="Osoegawa K."/>
            <person name="de Jong P."/>
            <person name="Lindberg D.R."/>
            <person name="Seaver E.C."/>
            <person name="Weisblat D.A."/>
            <person name="Putnam N.H."/>
            <person name="Grigoriev I.V."/>
            <person name="Rokhsar D.S."/>
        </authorList>
    </citation>
    <scope>NUCLEOTIDE SEQUENCE</scope>
    <source>
        <strain evidence="9">I ESC-2004</strain>
    </source>
</reference>
<name>R7TNL6_CAPTE</name>
<feature type="transmembrane region" description="Helical" evidence="5">
    <location>
        <begin position="222"/>
        <end position="238"/>
    </location>
</feature>
<sequence>MFKLFSLQWDLVCGDSWKVEMINTFYMAGWLIGCIITGPISDRFGRKKTVLGCHFVRCIGCYLSLYSPLYELFAFGRVIMGITSPNVNLTLYVILAEITSLEWRSTFGVSWNILGSLGGMLLPWIAYLVRDYFNLMAVYMWPLLLYLSYAFFLDESPRWLVSQGREEEAMNILNNVAKVNKVSEGLPEGSHFKEEQAKRQVSVVRGNYLDLFKTPNMRKRNLIVLFEWFTLSLIFYGLSLNTGRLPGSVYLNSFLMSGVEVPAHFTGMFLLRRLGRKWTTGGATLMAGFATLICIPFRLDNNLEDVATAFSVLGKAGAACAFGGIYVYTGELNPTNIRSIAFGAASMCARISGMAAPFVGGPLGDLWIGLPSLIFGISGILAGSLVLLLPETLGRTLPETITESENFGKR</sequence>
<keyword evidence="4 5" id="KW-0472">Membrane</keyword>
<feature type="transmembrane region" description="Helical" evidence="5">
    <location>
        <begin position="75"/>
        <end position="95"/>
    </location>
</feature>
<evidence type="ECO:0000313" key="7">
    <source>
        <dbReference type="EMBL" id="ELT95137.1"/>
    </source>
</evidence>
<dbReference type="STRING" id="283909.R7TNL6"/>
<dbReference type="OrthoDB" id="3936150at2759"/>
<dbReference type="Gene3D" id="1.20.1250.20">
    <property type="entry name" value="MFS general substrate transporter like domains"/>
    <property type="match status" value="1"/>
</dbReference>
<dbReference type="EnsemblMetazoa" id="CapteT120455">
    <property type="protein sequence ID" value="CapteP120455"/>
    <property type="gene ID" value="CapteG120455"/>
</dbReference>
<keyword evidence="2 5" id="KW-0812">Transmembrane</keyword>
<evidence type="ECO:0000256" key="1">
    <source>
        <dbReference type="ARBA" id="ARBA00004141"/>
    </source>
</evidence>
<dbReference type="GO" id="GO:0016020">
    <property type="term" value="C:membrane"/>
    <property type="evidence" value="ECO:0007669"/>
    <property type="project" value="UniProtKB-SubCell"/>
</dbReference>
<keyword evidence="9" id="KW-1185">Reference proteome</keyword>
<dbReference type="CDD" id="cd17317">
    <property type="entry name" value="MFS_SLC22"/>
    <property type="match status" value="1"/>
</dbReference>
<dbReference type="InterPro" id="IPR020846">
    <property type="entry name" value="MFS_dom"/>
</dbReference>
<gene>
    <name evidence="7" type="ORF">CAPTEDRAFT_120455</name>
</gene>
<dbReference type="Proteomes" id="UP000014760">
    <property type="component" value="Unassembled WGS sequence"/>
</dbReference>
<evidence type="ECO:0000313" key="8">
    <source>
        <dbReference type="EnsemblMetazoa" id="CapteP120455"/>
    </source>
</evidence>
<dbReference type="Pfam" id="PF00083">
    <property type="entry name" value="Sugar_tr"/>
    <property type="match status" value="1"/>
</dbReference>
<proteinExistence type="predicted"/>
<dbReference type="PROSITE" id="PS00216">
    <property type="entry name" value="SUGAR_TRANSPORT_1"/>
    <property type="match status" value="1"/>
</dbReference>
<dbReference type="SUPFAM" id="SSF103473">
    <property type="entry name" value="MFS general substrate transporter"/>
    <property type="match status" value="1"/>
</dbReference>
<evidence type="ECO:0000256" key="5">
    <source>
        <dbReference type="SAM" id="Phobius"/>
    </source>
</evidence>
<reference evidence="8" key="3">
    <citation type="submission" date="2015-06" db="UniProtKB">
        <authorList>
            <consortium name="EnsemblMetazoa"/>
        </authorList>
    </citation>
    <scope>IDENTIFICATION</scope>
</reference>
<dbReference type="PROSITE" id="PS50850">
    <property type="entry name" value="MFS"/>
    <property type="match status" value="1"/>
</dbReference>
<dbReference type="EMBL" id="AMQN01002457">
    <property type="status" value="NOT_ANNOTATED_CDS"/>
    <property type="molecule type" value="Genomic_DNA"/>
</dbReference>
<feature type="transmembrane region" description="Helical" evidence="5">
    <location>
        <begin position="340"/>
        <end position="360"/>
    </location>
</feature>
<evidence type="ECO:0000313" key="9">
    <source>
        <dbReference type="Proteomes" id="UP000014760"/>
    </source>
</evidence>
<dbReference type="OMA" id="IMMNRVE"/>
<dbReference type="EMBL" id="KB309217">
    <property type="protein sequence ID" value="ELT95137.1"/>
    <property type="molecule type" value="Genomic_DNA"/>
</dbReference>
<reference evidence="7 9" key="2">
    <citation type="journal article" date="2013" name="Nature">
        <title>Insights into bilaterian evolution from three spiralian genomes.</title>
        <authorList>
            <person name="Simakov O."/>
            <person name="Marletaz F."/>
            <person name="Cho S.J."/>
            <person name="Edsinger-Gonzales E."/>
            <person name="Havlak P."/>
            <person name="Hellsten U."/>
            <person name="Kuo D.H."/>
            <person name="Larsson T."/>
            <person name="Lv J."/>
            <person name="Arendt D."/>
            <person name="Savage R."/>
            <person name="Osoegawa K."/>
            <person name="de Jong P."/>
            <person name="Grimwood J."/>
            <person name="Chapman J.A."/>
            <person name="Shapiro H."/>
            <person name="Aerts A."/>
            <person name="Otillar R.P."/>
            <person name="Terry A.Y."/>
            <person name="Boore J.L."/>
            <person name="Grigoriev I.V."/>
            <person name="Lindberg D.R."/>
            <person name="Seaver E.C."/>
            <person name="Weisblat D.A."/>
            <person name="Putnam N.H."/>
            <person name="Rokhsar D.S."/>
        </authorList>
    </citation>
    <scope>NUCLEOTIDE SEQUENCE</scope>
    <source>
        <strain evidence="7 9">I ESC-2004</strain>
    </source>
</reference>
<evidence type="ECO:0000259" key="6">
    <source>
        <dbReference type="PROSITE" id="PS50850"/>
    </source>
</evidence>
<dbReference type="InterPro" id="IPR005829">
    <property type="entry name" value="Sugar_transporter_CS"/>
</dbReference>
<dbReference type="InterPro" id="IPR005828">
    <property type="entry name" value="MFS_sugar_transport-like"/>
</dbReference>
<accession>R7TNL6</accession>
<feature type="transmembrane region" description="Helical" evidence="5">
    <location>
        <begin position="366"/>
        <end position="389"/>
    </location>
</feature>
<dbReference type="InterPro" id="IPR036259">
    <property type="entry name" value="MFS_trans_sf"/>
</dbReference>
<dbReference type="AlphaFoldDB" id="R7TNL6"/>
<protein>
    <recommendedName>
        <fullName evidence="6">Major facilitator superfamily (MFS) profile domain-containing protein</fullName>
    </recommendedName>
</protein>
<feature type="domain" description="Major facilitator superfamily (MFS) profile" evidence="6">
    <location>
        <begin position="1"/>
        <end position="394"/>
    </location>
</feature>
<evidence type="ECO:0000256" key="4">
    <source>
        <dbReference type="ARBA" id="ARBA00023136"/>
    </source>
</evidence>
<feature type="transmembrane region" description="Helical" evidence="5">
    <location>
        <begin position="107"/>
        <end position="126"/>
    </location>
</feature>
<dbReference type="PANTHER" id="PTHR24064">
    <property type="entry name" value="SOLUTE CARRIER FAMILY 22 MEMBER"/>
    <property type="match status" value="1"/>
</dbReference>
<feature type="transmembrane region" description="Helical" evidence="5">
    <location>
        <begin position="250"/>
        <end position="271"/>
    </location>
</feature>